<dbReference type="EMBL" id="JBANAX010000695">
    <property type="protein sequence ID" value="KAL1197126.1"/>
    <property type="molecule type" value="Genomic_DNA"/>
</dbReference>
<protein>
    <submittedName>
        <fullName evidence="2">Uncharacterized protein</fullName>
    </submittedName>
</protein>
<organism evidence="2 3">
    <name type="scientific">Cardamine amara subsp. amara</name>
    <dbReference type="NCBI Taxonomy" id="228776"/>
    <lineage>
        <taxon>Eukaryota</taxon>
        <taxon>Viridiplantae</taxon>
        <taxon>Streptophyta</taxon>
        <taxon>Embryophyta</taxon>
        <taxon>Tracheophyta</taxon>
        <taxon>Spermatophyta</taxon>
        <taxon>Magnoliopsida</taxon>
        <taxon>eudicotyledons</taxon>
        <taxon>Gunneridae</taxon>
        <taxon>Pentapetalae</taxon>
        <taxon>rosids</taxon>
        <taxon>malvids</taxon>
        <taxon>Brassicales</taxon>
        <taxon>Brassicaceae</taxon>
        <taxon>Cardamineae</taxon>
        <taxon>Cardamine</taxon>
    </lineage>
</organism>
<keyword evidence="3" id="KW-1185">Reference proteome</keyword>
<reference evidence="2 3" key="1">
    <citation type="submission" date="2024-04" db="EMBL/GenBank/DDBJ databases">
        <title>Genome assembly C_amara_ONT_v2.</title>
        <authorList>
            <person name="Yant L."/>
            <person name="Moore C."/>
            <person name="Slenker M."/>
        </authorList>
    </citation>
    <scope>NUCLEOTIDE SEQUENCE [LARGE SCALE GENOMIC DNA]</scope>
    <source>
        <tissue evidence="2">Leaf</tissue>
    </source>
</reference>
<dbReference type="AlphaFoldDB" id="A0ABD0ZR63"/>
<comment type="caution">
    <text evidence="2">The sequence shown here is derived from an EMBL/GenBank/DDBJ whole genome shotgun (WGS) entry which is preliminary data.</text>
</comment>
<dbReference type="Proteomes" id="UP001558713">
    <property type="component" value="Unassembled WGS sequence"/>
</dbReference>
<accession>A0ABD0ZR63</accession>
<feature type="region of interest" description="Disordered" evidence="1">
    <location>
        <begin position="1"/>
        <end position="41"/>
    </location>
</feature>
<gene>
    <name evidence="2" type="ORF">V5N11_002005</name>
</gene>
<evidence type="ECO:0000256" key="1">
    <source>
        <dbReference type="SAM" id="MobiDB-lite"/>
    </source>
</evidence>
<evidence type="ECO:0000313" key="2">
    <source>
        <dbReference type="EMBL" id="KAL1197126.1"/>
    </source>
</evidence>
<feature type="compositionally biased region" description="Basic and acidic residues" evidence="1">
    <location>
        <begin position="1"/>
        <end position="24"/>
    </location>
</feature>
<evidence type="ECO:0000313" key="3">
    <source>
        <dbReference type="Proteomes" id="UP001558713"/>
    </source>
</evidence>
<sequence>MKKAKDVAHEENKTGEVKTSEMRLRCSSVGRGNSPKMLEAPPGFLPMFLGLSREDNRMAMQYVSHADPTERNARILRVQQSLEEETGESMAQTVRTTTNLDKGKGKMYQVEEEDGRKKRIVTHADNL</sequence>
<feature type="region of interest" description="Disordered" evidence="1">
    <location>
        <begin position="106"/>
        <end position="127"/>
    </location>
</feature>
<proteinExistence type="predicted"/>
<name>A0ABD0ZR63_CARAN</name>